<proteinExistence type="predicted"/>
<dbReference type="GO" id="GO:0003677">
    <property type="term" value="F:DNA binding"/>
    <property type="evidence" value="ECO:0007669"/>
    <property type="project" value="InterPro"/>
</dbReference>
<dbReference type="InterPro" id="IPR005039">
    <property type="entry name" value="Ant_C"/>
</dbReference>
<evidence type="ECO:0000256" key="1">
    <source>
        <dbReference type="SAM" id="Coils"/>
    </source>
</evidence>
<accession>A0A1U7PSP4</accession>
<keyword evidence="4" id="KW-1185">Reference proteome</keyword>
<dbReference type="PANTHER" id="PTHR36180:SF2">
    <property type="entry name" value="BRO FAMILY PROTEIN"/>
    <property type="match status" value="1"/>
</dbReference>
<dbReference type="PROSITE" id="PS51750">
    <property type="entry name" value="BRO_N"/>
    <property type="match status" value="1"/>
</dbReference>
<feature type="coiled-coil region" evidence="1">
    <location>
        <begin position="140"/>
        <end position="167"/>
    </location>
</feature>
<dbReference type="Pfam" id="PF03374">
    <property type="entry name" value="ANT"/>
    <property type="match status" value="1"/>
</dbReference>
<name>A0A1U7PSP4_9BACI</name>
<reference evidence="4" key="1">
    <citation type="submission" date="2017-01" db="EMBL/GenBank/DDBJ databases">
        <authorList>
            <person name="Varghese N."/>
            <person name="Submissions S."/>
        </authorList>
    </citation>
    <scope>NUCLEOTIDE SEQUENCE [LARGE SCALE GENOMIC DNA]</scope>
    <source>
        <strain evidence="4">MNA4</strain>
    </source>
</reference>
<dbReference type="OrthoDB" id="9812611at2"/>
<evidence type="ECO:0000313" key="3">
    <source>
        <dbReference type="EMBL" id="SIT91504.1"/>
    </source>
</evidence>
<dbReference type="Proteomes" id="UP000187550">
    <property type="component" value="Unassembled WGS sequence"/>
</dbReference>
<sequence>MSQLQNFQHNVFGDLPLFITDNTEWFGAVEAAKALSFSNPHAAIRTHVDDDDLTVHEVTDRLGRRQRKKFVNESGLYNLIFGASRQGNNDLIRQKAKQFRRWVTSEVLPAVRKHGGYLTPEKVEEVLLNPDTIIRLATDLKNERAQKEAEMKKRIELEEKVKADEKKVFLAEAIQVSENAVLIKDLATVLTQNGVPIGQNRLFKILREKGYLLSSKAYWNKPSQRAMEMKLFEVSTRLHTSSDGSTYLKYTPKVTGRGQLYFINKFLKSKQIG</sequence>
<dbReference type="EMBL" id="FTPL01000004">
    <property type="protein sequence ID" value="SIT91504.1"/>
    <property type="molecule type" value="Genomic_DNA"/>
</dbReference>
<evidence type="ECO:0000259" key="2">
    <source>
        <dbReference type="PROSITE" id="PS51750"/>
    </source>
</evidence>
<evidence type="ECO:0000313" key="4">
    <source>
        <dbReference type="Proteomes" id="UP000187550"/>
    </source>
</evidence>
<organism evidence="3 4">
    <name type="scientific">Edaphobacillus lindanitolerans</name>
    <dbReference type="NCBI Taxonomy" id="550447"/>
    <lineage>
        <taxon>Bacteria</taxon>
        <taxon>Bacillati</taxon>
        <taxon>Bacillota</taxon>
        <taxon>Bacilli</taxon>
        <taxon>Bacillales</taxon>
        <taxon>Bacillaceae</taxon>
        <taxon>Edaphobacillus</taxon>
    </lineage>
</organism>
<keyword evidence="1" id="KW-0175">Coiled coil</keyword>
<dbReference type="SMART" id="SM01040">
    <property type="entry name" value="Bro-N"/>
    <property type="match status" value="1"/>
</dbReference>
<protein>
    <submittedName>
        <fullName evidence="3">Anti-repressor protein</fullName>
    </submittedName>
</protein>
<dbReference type="AlphaFoldDB" id="A0A1U7PSP4"/>
<dbReference type="PANTHER" id="PTHR36180">
    <property type="entry name" value="DNA-BINDING PROTEIN-RELATED-RELATED"/>
    <property type="match status" value="1"/>
</dbReference>
<dbReference type="RefSeq" id="WP_076759600.1">
    <property type="nucleotide sequence ID" value="NZ_FTPL01000004.1"/>
</dbReference>
<dbReference type="STRING" id="550447.SAMN05428946_2693"/>
<gene>
    <name evidence="3" type="ORF">SAMN05428946_2693</name>
</gene>
<dbReference type="InterPro" id="IPR003497">
    <property type="entry name" value="BRO_N_domain"/>
</dbReference>
<dbReference type="Pfam" id="PF02498">
    <property type="entry name" value="Bro-N"/>
    <property type="match status" value="1"/>
</dbReference>
<feature type="domain" description="Bro-N" evidence="2">
    <location>
        <begin position="1"/>
        <end position="115"/>
    </location>
</feature>